<name>A0ABM7MGC7_9BURK</name>
<gene>
    <name evidence="1" type="ORF">MIZ03_0083</name>
</gene>
<accession>A0ABM7MGC7</accession>
<keyword evidence="2" id="KW-1185">Reference proteome</keyword>
<dbReference type="Proteomes" id="UP000824366">
    <property type="component" value="Chromosome"/>
</dbReference>
<sequence length="46" mass="5424">MNRRTDNRDMQSARHRPWAKGYVSQLVSTFFLSIYCADEQQAGFQI</sequence>
<protein>
    <submittedName>
        <fullName evidence="1">Uncharacterized protein</fullName>
    </submittedName>
</protein>
<organism evidence="1 2">
    <name type="scientific">Rhodoferax lithotrophicus</name>
    <dbReference type="NCBI Taxonomy" id="2798804"/>
    <lineage>
        <taxon>Bacteria</taxon>
        <taxon>Pseudomonadati</taxon>
        <taxon>Pseudomonadota</taxon>
        <taxon>Betaproteobacteria</taxon>
        <taxon>Burkholderiales</taxon>
        <taxon>Comamonadaceae</taxon>
        <taxon>Rhodoferax</taxon>
    </lineage>
</organism>
<proteinExistence type="predicted"/>
<reference evidence="1 2" key="1">
    <citation type="journal article" date="2021" name="Microbiol. Spectr.">
        <title>A Single Bacterium Capable of Oxidation and Reduction of Iron at Circumneutral pH.</title>
        <authorList>
            <person name="Kato S."/>
            <person name="Ohkuma M."/>
        </authorList>
    </citation>
    <scope>NUCLEOTIDE SEQUENCE [LARGE SCALE GENOMIC DNA]</scope>
    <source>
        <strain evidence="1 2">MIZ03</strain>
    </source>
</reference>
<dbReference type="EMBL" id="AP024238">
    <property type="protein sequence ID" value="BCO25223.1"/>
    <property type="molecule type" value="Genomic_DNA"/>
</dbReference>
<evidence type="ECO:0000313" key="2">
    <source>
        <dbReference type="Proteomes" id="UP000824366"/>
    </source>
</evidence>
<evidence type="ECO:0000313" key="1">
    <source>
        <dbReference type="EMBL" id="BCO25223.1"/>
    </source>
</evidence>